<reference evidence="1" key="1">
    <citation type="submission" date="2023-06" db="EMBL/GenBank/DDBJ databases">
        <title>Genome-scale phylogeny and comparative genomics of the fungal order Sordariales.</title>
        <authorList>
            <consortium name="Lawrence Berkeley National Laboratory"/>
            <person name="Hensen N."/>
            <person name="Bonometti L."/>
            <person name="Westerberg I."/>
            <person name="Brannstrom I.O."/>
            <person name="Guillou S."/>
            <person name="Cros-Aarteil S."/>
            <person name="Calhoun S."/>
            <person name="Haridas S."/>
            <person name="Kuo A."/>
            <person name="Mondo S."/>
            <person name="Pangilinan J."/>
            <person name="Riley R."/>
            <person name="LaButti K."/>
            <person name="Andreopoulos B."/>
            <person name="Lipzen A."/>
            <person name="Chen C."/>
            <person name="Yanf M."/>
            <person name="Daum C."/>
            <person name="Ng V."/>
            <person name="Clum A."/>
            <person name="Steindorff A."/>
            <person name="Ohm R."/>
            <person name="Martin F."/>
            <person name="Silar P."/>
            <person name="Natvig D."/>
            <person name="Lalanne C."/>
            <person name="Gautier V."/>
            <person name="Ament-velasquez S.L."/>
            <person name="Kruys A."/>
            <person name="Hutchinson M.I."/>
            <person name="Powell A.J."/>
            <person name="Barry K."/>
            <person name="Miller A.N."/>
            <person name="Grigoriev I.V."/>
            <person name="Debuchy R."/>
            <person name="Gladieux P."/>
            <person name="Thoren M.H."/>
            <person name="Johannesson H."/>
        </authorList>
    </citation>
    <scope>NUCLEOTIDE SEQUENCE</scope>
    <source>
        <strain evidence="1">SMH2392-1A</strain>
    </source>
</reference>
<evidence type="ECO:0000313" key="1">
    <source>
        <dbReference type="EMBL" id="KAK0734379.1"/>
    </source>
</evidence>
<name>A0AA40BHJ8_9PEZI</name>
<sequence>MSIDQNNQADVAAQVVEAYETLAELLSMMTTLLSRKGQFNYNPTNSDWDASGPEGIEETGAIAGRFFQLVDGFQHSLDKYKNDVVNRLSVLRKVKSTIVYAATGIADYKLRKGQYALMDLGWPRGYAKPKLDRVKRLLPFENAFAAPDEISADEVRFQTAMPNQGTSAPLELRTIPRQPRTGEEQFKARLCLMLDSFAGMNEREAIFETNLVCCWASMCNIPYDYSF</sequence>
<evidence type="ECO:0000313" key="2">
    <source>
        <dbReference type="Proteomes" id="UP001172101"/>
    </source>
</evidence>
<accession>A0AA40BHJ8</accession>
<proteinExistence type="predicted"/>
<organism evidence="1 2">
    <name type="scientific">Lasiosphaeria miniovina</name>
    <dbReference type="NCBI Taxonomy" id="1954250"/>
    <lineage>
        <taxon>Eukaryota</taxon>
        <taxon>Fungi</taxon>
        <taxon>Dikarya</taxon>
        <taxon>Ascomycota</taxon>
        <taxon>Pezizomycotina</taxon>
        <taxon>Sordariomycetes</taxon>
        <taxon>Sordariomycetidae</taxon>
        <taxon>Sordariales</taxon>
        <taxon>Lasiosphaeriaceae</taxon>
        <taxon>Lasiosphaeria</taxon>
    </lineage>
</organism>
<dbReference type="GeneID" id="85327948"/>
<dbReference type="RefSeq" id="XP_060303256.1">
    <property type="nucleotide sequence ID" value="XM_060444678.1"/>
</dbReference>
<dbReference type="AlphaFoldDB" id="A0AA40BHJ8"/>
<protein>
    <submittedName>
        <fullName evidence="1">Uncharacterized protein</fullName>
    </submittedName>
</protein>
<comment type="caution">
    <text evidence="1">The sequence shown here is derived from an EMBL/GenBank/DDBJ whole genome shotgun (WGS) entry which is preliminary data.</text>
</comment>
<dbReference type="EMBL" id="JAUIRO010000001">
    <property type="protein sequence ID" value="KAK0734379.1"/>
    <property type="molecule type" value="Genomic_DNA"/>
</dbReference>
<keyword evidence="2" id="KW-1185">Reference proteome</keyword>
<gene>
    <name evidence="1" type="ORF">B0T26DRAFT_746296</name>
</gene>
<dbReference type="Proteomes" id="UP001172101">
    <property type="component" value="Unassembled WGS sequence"/>
</dbReference>